<sequence>MDPDGSPTGQDHDLSEPKPDEITAAQAVLKARLARKRTKTGCLTCRKRRIKCGEERPVCKNCIKSKRHCEGYNQRVIFRPPTFDYRPAPHGGAHITFHAGPATPSPISLPEQYGDQSAHTQLRPRPVDQPPYGAYYQPLQDAPRERRVHLSYGTSHGGLAAQRQPAFASPDGHAHQPPSSADTPITREQTQEFYALAQRHEQPDPLRDHQHVNSYDPVRIDVPPVAPFAMPATQSYPAAAERYWHSTAYQPVSVPIQSPRSTQSSATVTDVLTSNLNSAIPSSEAPRYVPRPELQRPIDSQEPILANAQSVDQSHTPSRNVRVPQYGASAHMYNYQVPATTATDTTHSILTQAAVEVHDDDYYDIDSDEEMDIDTTALIRTDDDRQRTFSGILHGNHIPVEELQMRRYDTFIYNNMLDTYNVEEHASPLRNPATARVFAHFIAVTGPSLSIFERHPRNTSVLFTEGTIPFSQQGLWTYTMPMAALHHQGLLHAMLALASLHIARLKGASATPSMQHYAWALKRVHHCVGEPKKRLKLTTIAASMLLGFYEIMTADHMKWNTHLSGTSRLFIETDFARMTQQYRQSKQDRVARQQVGRRRRSDSFSAYSVRDELLDQIPDIDERIVSELVGREVRYGDHGQVETSASCLPAELDLSKFEMLKDLYWWYCKQDVYQSIVSGNPLLMDFSRYADCPPRTPLGKPDAVYGSFDHLILLLARIADFSCRDRERKLRVMELNGGIWKPPGSETLRPPQHAPQTPRSVNGTPDSHSQTSPARRPQMPDFYGMAPPPRQNVHMPASYGPIKGTPRAPHQQPRPQPQAPSDLHQATQAATAEYGHIRSALRRFEQSLGEAFQPLSSEYQPALPTPFGDALFYRSYDIGCLWAVYYMAVIIAIRSQPHMPPAAHVAAGVAAQETRLAANEIGRIAAGIVPGPPDQALNPSLGAALCESCMPSFFAAIQYQDPRQRHETVTRIFAIAQRTGWGSAELIANGCETAWVKSAAAGRGPPYTRIARQKDSPDPRMNGSWEELDMKTLPAGVGLDGRSDAGCVDEEDRRLVRVRQRPESRLHWAFGIMGTEEDVRLVG</sequence>
<dbReference type="PROSITE" id="PS00463">
    <property type="entry name" value="ZN2_CY6_FUNGAL_1"/>
    <property type="match status" value="1"/>
</dbReference>
<dbReference type="CDD" id="cd00067">
    <property type="entry name" value="GAL4"/>
    <property type="match status" value="1"/>
</dbReference>
<dbReference type="Proteomes" id="UP001138500">
    <property type="component" value="Unassembled WGS sequence"/>
</dbReference>
<dbReference type="Pfam" id="PF00172">
    <property type="entry name" value="Zn_clus"/>
    <property type="match status" value="1"/>
</dbReference>
<dbReference type="GO" id="GO:0000981">
    <property type="term" value="F:DNA-binding transcription factor activity, RNA polymerase II-specific"/>
    <property type="evidence" value="ECO:0007669"/>
    <property type="project" value="InterPro"/>
</dbReference>
<evidence type="ECO:0000256" key="3">
    <source>
        <dbReference type="SAM" id="MobiDB-lite"/>
    </source>
</evidence>
<dbReference type="PROSITE" id="PS50048">
    <property type="entry name" value="ZN2_CY6_FUNGAL_2"/>
    <property type="match status" value="1"/>
</dbReference>
<dbReference type="AlphaFoldDB" id="A0A9W7W3R2"/>
<dbReference type="OrthoDB" id="5391043at2759"/>
<evidence type="ECO:0000259" key="4">
    <source>
        <dbReference type="PROSITE" id="PS50048"/>
    </source>
</evidence>
<evidence type="ECO:0000313" key="6">
    <source>
        <dbReference type="Proteomes" id="UP001138500"/>
    </source>
</evidence>
<protein>
    <submittedName>
        <fullName evidence="5">Fungal specific transcription factor domain</fullName>
    </submittedName>
</protein>
<dbReference type="PANTHER" id="PTHR37534:SF23">
    <property type="entry name" value="ZN(II)2CYS6 TRANSCRIPTION FACTOR (EUROFUNG)"/>
    <property type="match status" value="1"/>
</dbReference>
<keyword evidence="6" id="KW-1185">Reference proteome</keyword>
<name>A0A9W7W3R2_9PEZI</name>
<dbReference type="SUPFAM" id="SSF57701">
    <property type="entry name" value="Zn2/Cys6 DNA-binding domain"/>
    <property type="match status" value="1"/>
</dbReference>
<dbReference type="InterPro" id="IPR036864">
    <property type="entry name" value="Zn2-C6_fun-type_DNA-bd_sf"/>
</dbReference>
<reference evidence="5 6" key="1">
    <citation type="journal article" date="2018" name="IMA Fungus">
        <title>IMA Genome-F 10: Nine draft genome sequences of Claviceps purpurea s.lat., including C. arundinis, C. humidiphila, and C. cf. spartinae, pseudomolecules for the pitch canker pathogen Fusarium circinatum, draft genome of Davidsoniella eucalypti, Grosmannia galeiformis, Quambalaria eucalypti, and Teratosphaeria destructans.</title>
        <authorList>
            <person name="Wingfield B.D."/>
            <person name="Liu M."/>
            <person name="Nguyen H.D."/>
            <person name="Lane F.A."/>
            <person name="Morgan S.W."/>
            <person name="De Vos L."/>
            <person name="Wilken P.M."/>
            <person name="Duong T.A."/>
            <person name="Aylward J."/>
            <person name="Coetzee M.P."/>
            <person name="Dadej K."/>
            <person name="De Beer Z.W."/>
            <person name="Findlay W."/>
            <person name="Havenga M."/>
            <person name="Kolarik M."/>
            <person name="Menzies J.G."/>
            <person name="Naidoo K."/>
            <person name="Pochopski O."/>
            <person name="Shoukouhi P."/>
            <person name="Santana Q.C."/>
            <person name="Seifert K.A."/>
            <person name="Soal N."/>
            <person name="Steenkamp E.T."/>
            <person name="Tatham C.T."/>
            <person name="van der Nest M.A."/>
            <person name="Wingfield M.J."/>
        </authorList>
    </citation>
    <scope>NUCLEOTIDE SEQUENCE [LARGE SCALE GENOMIC DNA]</scope>
    <source>
        <strain evidence="5">CMW44962</strain>
    </source>
</reference>
<dbReference type="PANTHER" id="PTHR37534">
    <property type="entry name" value="TRANSCRIPTIONAL ACTIVATOR PROTEIN UGA3"/>
    <property type="match status" value="1"/>
</dbReference>
<dbReference type="Pfam" id="PF11951">
    <property type="entry name" value="Fungal_trans_2"/>
    <property type="match status" value="1"/>
</dbReference>
<comment type="subcellular location">
    <subcellularLocation>
        <location evidence="1">Nucleus</location>
    </subcellularLocation>
</comment>
<feature type="region of interest" description="Disordered" evidence="3">
    <location>
        <begin position="737"/>
        <end position="829"/>
    </location>
</feature>
<organism evidence="5 6">
    <name type="scientific">Teratosphaeria destructans</name>
    <dbReference type="NCBI Taxonomy" id="418781"/>
    <lineage>
        <taxon>Eukaryota</taxon>
        <taxon>Fungi</taxon>
        <taxon>Dikarya</taxon>
        <taxon>Ascomycota</taxon>
        <taxon>Pezizomycotina</taxon>
        <taxon>Dothideomycetes</taxon>
        <taxon>Dothideomycetidae</taxon>
        <taxon>Mycosphaerellales</taxon>
        <taxon>Teratosphaeriaceae</taxon>
        <taxon>Teratosphaeria</taxon>
    </lineage>
</organism>
<dbReference type="EMBL" id="RIBY02001423">
    <property type="protein sequence ID" value="KAH9829067.1"/>
    <property type="molecule type" value="Genomic_DNA"/>
</dbReference>
<evidence type="ECO:0000256" key="1">
    <source>
        <dbReference type="ARBA" id="ARBA00004123"/>
    </source>
</evidence>
<dbReference type="InterPro" id="IPR001138">
    <property type="entry name" value="Zn2Cys6_DnaBD"/>
</dbReference>
<feature type="compositionally biased region" description="Basic and acidic residues" evidence="3">
    <location>
        <begin position="10"/>
        <end position="20"/>
    </location>
</feature>
<keyword evidence="2" id="KW-0539">Nucleus</keyword>
<proteinExistence type="predicted"/>
<evidence type="ECO:0000313" key="5">
    <source>
        <dbReference type="EMBL" id="KAH9829067.1"/>
    </source>
</evidence>
<dbReference type="GO" id="GO:0045944">
    <property type="term" value="P:positive regulation of transcription by RNA polymerase II"/>
    <property type="evidence" value="ECO:0007669"/>
    <property type="project" value="TreeGrafter"/>
</dbReference>
<reference evidence="5 6" key="2">
    <citation type="journal article" date="2021" name="Curr. Genet.">
        <title>Genetic response to nitrogen starvation in the aggressive Eucalyptus foliar pathogen Teratosphaeria destructans.</title>
        <authorList>
            <person name="Havenga M."/>
            <person name="Wingfield B.D."/>
            <person name="Wingfield M.J."/>
            <person name="Dreyer L.L."/>
            <person name="Roets F."/>
            <person name="Aylward J."/>
        </authorList>
    </citation>
    <scope>NUCLEOTIDE SEQUENCE [LARGE SCALE GENOMIC DNA]</scope>
    <source>
        <strain evidence="5">CMW44962</strain>
    </source>
</reference>
<dbReference type="SMART" id="SM00066">
    <property type="entry name" value="GAL4"/>
    <property type="match status" value="1"/>
</dbReference>
<feature type="region of interest" description="Disordered" evidence="3">
    <location>
        <begin position="98"/>
        <end position="129"/>
    </location>
</feature>
<dbReference type="GO" id="GO:0000976">
    <property type="term" value="F:transcription cis-regulatory region binding"/>
    <property type="evidence" value="ECO:0007669"/>
    <property type="project" value="TreeGrafter"/>
</dbReference>
<feature type="region of interest" description="Disordered" evidence="3">
    <location>
        <begin position="1"/>
        <end position="20"/>
    </location>
</feature>
<feature type="compositionally biased region" description="Polar residues" evidence="3">
    <location>
        <begin position="754"/>
        <end position="773"/>
    </location>
</feature>
<evidence type="ECO:0000256" key="2">
    <source>
        <dbReference type="ARBA" id="ARBA00023242"/>
    </source>
</evidence>
<dbReference type="Gene3D" id="4.10.240.10">
    <property type="entry name" value="Zn(2)-C6 fungal-type DNA-binding domain"/>
    <property type="match status" value="1"/>
</dbReference>
<dbReference type="InterPro" id="IPR021858">
    <property type="entry name" value="Fun_TF"/>
</dbReference>
<feature type="domain" description="Zn(2)-C6 fungal-type" evidence="4">
    <location>
        <begin position="41"/>
        <end position="69"/>
    </location>
</feature>
<dbReference type="GO" id="GO:0005634">
    <property type="term" value="C:nucleus"/>
    <property type="evidence" value="ECO:0007669"/>
    <property type="project" value="UniProtKB-SubCell"/>
</dbReference>
<comment type="caution">
    <text evidence="5">The sequence shown here is derived from an EMBL/GenBank/DDBJ whole genome shotgun (WGS) entry which is preliminary data.</text>
</comment>
<accession>A0A9W7W3R2</accession>
<gene>
    <name evidence="5" type="ORF">Tdes44962_MAKER09181</name>
</gene>
<dbReference type="GO" id="GO:0008270">
    <property type="term" value="F:zinc ion binding"/>
    <property type="evidence" value="ECO:0007669"/>
    <property type="project" value="InterPro"/>
</dbReference>